<feature type="transmembrane region" description="Helical" evidence="1">
    <location>
        <begin position="89"/>
        <end position="105"/>
    </location>
</feature>
<sequence length="790" mass="84318">MTTDVVKADAAAGERGLTRKTARRLALAERLVYGAAGTWAAVGPQLDVPWWAHGAALATGALTGVGLWKRSDTEDWTRRLVSSLRALPVLGWTGAYTAGLLVPILDYPNGWPMLGAATWTAVMIPMAPWTRSKGVARAVDNLPVLAGEPEAVEGEPVTFEDHMRVLWNQSQATGDTTLEGIRQYNPDEPDFEAVVLAPAGQVVPRTLDERAIAGVFDVPVDAVATKEVDGYGPGRLAIQVAPRLAEARRALEALELETEAEDPGAALERIWAEHVNCTGGAAPGVDLVAYSIGEEQIRLRIAAPRGKTLRVNHEALCSALGIDDISRLVMEGAGPREAVVYIYRTNPLLDVRAPTVEDLTMDDRGRISIGVAHDGSMARIQLFNFDTGRAQHGITAGTTGAGKSGLMRLLGAAQRISGVISWMADVQGGMSMPEMEGRIDWMAKGPAETMQQLRALHAVKEYREAHSRGRGDFDFHGQWCLIQWTGDEINRLLSSLDQDIRKEAAWMIGDLQKTGQKVGIGIDMALQSLHLKELGDNHEIREKGKEGHVFLLRTASSSTQGMSLDGIAPIGAHISPIPERIYEGAGAKELFEGTAATEGVPTPGMGWLITEGKATLFRTFVLKKVNGLYPQLEELMDGRPMPTLTPGEARAAGWHYAHRGTAAAAEGAETATGGPSAPSRGRVDMNALNSELEHIAGLLEADDKAKEQAADLPEAPSPMAAAKAKAPTIRERILAALDGHSDGLAIKEIRTAVGCGTEGGPATRSVNNEVSTLANEGAIVPLGKGVYRLP</sequence>
<organism evidence="2 3">
    <name type="scientific">Streptomyces ureilyticus</name>
    <dbReference type="NCBI Taxonomy" id="1775131"/>
    <lineage>
        <taxon>Bacteria</taxon>
        <taxon>Bacillati</taxon>
        <taxon>Actinomycetota</taxon>
        <taxon>Actinomycetes</taxon>
        <taxon>Kitasatosporales</taxon>
        <taxon>Streptomycetaceae</taxon>
        <taxon>Streptomyces</taxon>
    </lineage>
</organism>
<evidence type="ECO:0000313" key="3">
    <source>
        <dbReference type="Proteomes" id="UP001518140"/>
    </source>
</evidence>
<protein>
    <recommendedName>
        <fullName evidence="4">FtsK domain-containing protein</fullName>
    </recommendedName>
</protein>
<keyword evidence="1" id="KW-0812">Transmembrane</keyword>
<proteinExistence type="predicted"/>
<evidence type="ECO:0008006" key="4">
    <source>
        <dbReference type="Google" id="ProtNLM"/>
    </source>
</evidence>
<dbReference type="SUPFAM" id="SSF52540">
    <property type="entry name" value="P-loop containing nucleoside triphosphate hydrolases"/>
    <property type="match status" value="1"/>
</dbReference>
<dbReference type="Proteomes" id="UP001518140">
    <property type="component" value="Unassembled WGS sequence"/>
</dbReference>
<dbReference type="InterPro" id="IPR027417">
    <property type="entry name" value="P-loop_NTPase"/>
</dbReference>
<reference evidence="2 3" key="1">
    <citation type="submission" date="2020-02" db="EMBL/GenBank/DDBJ databases">
        <title>Whole-genome analyses of novel actinobacteria.</title>
        <authorList>
            <person name="Sahin N."/>
            <person name="Tokatli A."/>
        </authorList>
    </citation>
    <scope>NUCLEOTIDE SEQUENCE [LARGE SCALE GENOMIC DNA]</scope>
    <source>
        <strain evidence="2 3">YC419</strain>
    </source>
</reference>
<evidence type="ECO:0000313" key="2">
    <source>
        <dbReference type="EMBL" id="NGO40675.1"/>
    </source>
</evidence>
<dbReference type="EMBL" id="JAAKZX010000001">
    <property type="protein sequence ID" value="NGO40675.1"/>
    <property type="molecule type" value="Genomic_DNA"/>
</dbReference>
<dbReference type="RefSeq" id="WP_165337360.1">
    <property type="nucleotide sequence ID" value="NZ_JAAKZX010000001.1"/>
</dbReference>
<comment type="caution">
    <text evidence="2">The sequence shown here is derived from an EMBL/GenBank/DDBJ whole genome shotgun (WGS) entry which is preliminary data.</text>
</comment>
<gene>
    <name evidence="2" type="ORF">G6048_00385</name>
</gene>
<keyword evidence="1" id="KW-1133">Transmembrane helix</keyword>
<evidence type="ECO:0000256" key="1">
    <source>
        <dbReference type="SAM" id="Phobius"/>
    </source>
</evidence>
<accession>A0ABX0DFN0</accession>
<keyword evidence="3" id="KW-1185">Reference proteome</keyword>
<dbReference type="Gene3D" id="3.40.50.300">
    <property type="entry name" value="P-loop containing nucleotide triphosphate hydrolases"/>
    <property type="match status" value="1"/>
</dbReference>
<keyword evidence="1" id="KW-0472">Membrane</keyword>
<name>A0ABX0DFN0_9ACTN</name>
<feature type="transmembrane region" description="Helical" evidence="1">
    <location>
        <begin position="48"/>
        <end position="68"/>
    </location>
</feature>